<feature type="transmembrane region" description="Helical" evidence="2">
    <location>
        <begin position="80"/>
        <end position="108"/>
    </location>
</feature>
<comment type="caution">
    <text evidence="3">The sequence shown here is derived from an EMBL/GenBank/DDBJ whole genome shotgun (WGS) entry which is preliminary data.</text>
</comment>
<name>A0A7K0CNA3_9ACTN</name>
<keyword evidence="4" id="KW-1185">Reference proteome</keyword>
<keyword evidence="2" id="KW-0472">Membrane</keyword>
<evidence type="ECO:0000313" key="4">
    <source>
        <dbReference type="Proteomes" id="UP000466345"/>
    </source>
</evidence>
<proteinExistence type="predicted"/>
<feature type="compositionally biased region" description="Basic and acidic residues" evidence="1">
    <location>
        <begin position="137"/>
        <end position="153"/>
    </location>
</feature>
<dbReference type="EMBL" id="WEGJ01000027">
    <property type="protein sequence ID" value="MQY14960.1"/>
    <property type="molecule type" value="Genomic_DNA"/>
</dbReference>
<dbReference type="RefSeq" id="WP_153455810.1">
    <property type="nucleotide sequence ID" value="NZ_WEGJ01000027.1"/>
</dbReference>
<evidence type="ECO:0000256" key="2">
    <source>
        <dbReference type="SAM" id="Phobius"/>
    </source>
</evidence>
<dbReference type="InterPro" id="IPR009937">
    <property type="entry name" value="Phage_holin_3_6"/>
</dbReference>
<dbReference type="Pfam" id="PF07332">
    <property type="entry name" value="Phage_holin_3_6"/>
    <property type="match status" value="1"/>
</dbReference>
<evidence type="ECO:0008006" key="5">
    <source>
        <dbReference type="Google" id="ProtNLM"/>
    </source>
</evidence>
<keyword evidence="2" id="KW-0812">Transmembrane</keyword>
<feature type="transmembrane region" description="Helical" evidence="2">
    <location>
        <begin position="46"/>
        <end position="74"/>
    </location>
</feature>
<dbReference type="OrthoDB" id="5150146at2"/>
<sequence>MGAPADEHVERSLGQLVAAATEDMSALIHDEISLAKAELRQDVKRAGIGSGAAIAGGALILFGIPVLSFGAAYGLHTTGLWLWACFLAVFLAHVLLGALVLLIGVRFFKKVNKPEKTITSVKETVQVFSEVRPGGRRSQDGHVHPDDLTRSVS</sequence>
<keyword evidence="2" id="KW-1133">Transmembrane helix</keyword>
<evidence type="ECO:0000313" key="3">
    <source>
        <dbReference type="EMBL" id="MQY14960.1"/>
    </source>
</evidence>
<reference evidence="3 4" key="1">
    <citation type="submission" date="2019-10" db="EMBL/GenBank/DDBJ databases">
        <title>Streptomyces smaragdinus sp. nov. and Streptomyces fabii sp. nov., isolated from the gut of fungus growing-termite Macrotermes natalensis.</title>
        <authorList>
            <person name="Schwitalla J."/>
            <person name="Benndorf R."/>
            <person name="Martin K."/>
            <person name="De Beer W."/>
            <person name="Kaster A.-K."/>
            <person name="Vollmers J."/>
            <person name="Poulsen M."/>
            <person name="Beemelmanns C."/>
        </authorList>
    </citation>
    <scope>NUCLEOTIDE SEQUENCE [LARGE SCALE GENOMIC DNA]</scope>
    <source>
        <strain evidence="3 4">RB5</strain>
    </source>
</reference>
<evidence type="ECO:0000256" key="1">
    <source>
        <dbReference type="SAM" id="MobiDB-lite"/>
    </source>
</evidence>
<feature type="region of interest" description="Disordered" evidence="1">
    <location>
        <begin position="132"/>
        <end position="153"/>
    </location>
</feature>
<organism evidence="3 4">
    <name type="scientific">Streptomyces smaragdinus</name>
    <dbReference type="NCBI Taxonomy" id="2585196"/>
    <lineage>
        <taxon>Bacteria</taxon>
        <taxon>Bacillati</taxon>
        <taxon>Actinomycetota</taxon>
        <taxon>Actinomycetes</taxon>
        <taxon>Kitasatosporales</taxon>
        <taxon>Streptomycetaceae</taxon>
        <taxon>Streptomyces</taxon>
    </lineage>
</organism>
<protein>
    <recommendedName>
        <fullName evidence="5">Transporter</fullName>
    </recommendedName>
</protein>
<dbReference type="Proteomes" id="UP000466345">
    <property type="component" value="Unassembled WGS sequence"/>
</dbReference>
<dbReference type="AlphaFoldDB" id="A0A7K0CNA3"/>
<gene>
    <name evidence="3" type="ORF">SRB5_51360</name>
</gene>
<accession>A0A7K0CNA3</accession>